<evidence type="ECO:0000313" key="7">
    <source>
        <dbReference type="EMBL" id="CAF1242231.1"/>
    </source>
</evidence>
<reference evidence="7" key="1">
    <citation type="submission" date="2021-02" db="EMBL/GenBank/DDBJ databases">
        <authorList>
            <person name="Nowell W R."/>
        </authorList>
    </citation>
    <scope>NUCLEOTIDE SEQUENCE</scope>
</reference>
<dbReference type="InterPro" id="IPR011990">
    <property type="entry name" value="TPR-like_helical_dom_sf"/>
</dbReference>
<dbReference type="FunFam" id="1.25.40.570:FF:000006">
    <property type="entry name" value="COP9 signalosome complex subunit 2"/>
    <property type="match status" value="1"/>
</dbReference>
<dbReference type="InterPro" id="IPR000717">
    <property type="entry name" value="PCI_dom"/>
</dbReference>
<evidence type="ECO:0000313" key="8">
    <source>
        <dbReference type="Proteomes" id="UP000663852"/>
    </source>
</evidence>
<protein>
    <recommendedName>
        <fullName evidence="6">PCI domain-containing protein</fullName>
    </recommendedName>
</protein>
<proteinExistence type="predicted"/>
<evidence type="ECO:0000256" key="3">
    <source>
        <dbReference type="ARBA" id="ARBA00022490"/>
    </source>
</evidence>
<keyword evidence="3" id="KW-0963">Cytoplasm</keyword>
<evidence type="ECO:0000256" key="4">
    <source>
        <dbReference type="ARBA" id="ARBA00023242"/>
    </source>
</evidence>
<dbReference type="Gene3D" id="1.25.40.10">
    <property type="entry name" value="Tetratricopeptide repeat domain"/>
    <property type="match status" value="1"/>
</dbReference>
<comment type="caution">
    <text evidence="7">The sequence shown here is derived from an EMBL/GenBank/DDBJ whole genome shotgun (WGS) entry which is preliminary data.</text>
</comment>
<keyword evidence="4" id="KW-0539">Nucleus</keyword>
<dbReference type="SUPFAM" id="SSF48452">
    <property type="entry name" value="TPR-like"/>
    <property type="match status" value="1"/>
</dbReference>
<dbReference type="GO" id="GO:0005737">
    <property type="term" value="C:cytoplasm"/>
    <property type="evidence" value="ECO:0007669"/>
    <property type="project" value="UniProtKB-SubCell"/>
</dbReference>
<dbReference type="PROSITE" id="PS50250">
    <property type="entry name" value="PCI"/>
    <property type="match status" value="1"/>
</dbReference>
<dbReference type="AlphaFoldDB" id="A0A814ZH10"/>
<dbReference type="InterPro" id="IPR050871">
    <property type="entry name" value="26S_Proteasome/COP9_Components"/>
</dbReference>
<feature type="region of interest" description="Disordered" evidence="5">
    <location>
        <begin position="1"/>
        <end position="28"/>
    </location>
</feature>
<evidence type="ECO:0000256" key="5">
    <source>
        <dbReference type="SAM" id="MobiDB-lite"/>
    </source>
</evidence>
<name>A0A814ZH10_ADIRI</name>
<gene>
    <name evidence="7" type="ORF">EDS130_LOCUS27520</name>
</gene>
<dbReference type="InterPro" id="IPR036390">
    <property type="entry name" value="WH_DNA-bd_sf"/>
</dbReference>
<evidence type="ECO:0000256" key="2">
    <source>
        <dbReference type="ARBA" id="ARBA00004496"/>
    </source>
</evidence>
<dbReference type="SMART" id="SM00088">
    <property type="entry name" value="PINT"/>
    <property type="match status" value="1"/>
</dbReference>
<dbReference type="Pfam" id="PF01399">
    <property type="entry name" value="PCI"/>
    <property type="match status" value="1"/>
</dbReference>
<dbReference type="GO" id="GO:0005634">
    <property type="term" value="C:nucleus"/>
    <property type="evidence" value="ECO:0007669"/>
    <property type="project" value="UniProtKB-SubCell"/>
</dbReference>
<dbReference type="PANTHER" id="PTHR10678">
    <property type="entry name" value="26S PROTEASOME NON-ATPASE REGULATORY SUBUNIT 11/COP9 SIGNALOSOME COMPLEX SUBUNIT 2"/>
    <property type="match status" value="1"/>
</dbReference>
<dbReference type="OrthoDB" id="194139at2759"/>
<evidence type="ECO:0000256" key="1">
    <source>
        <dbReference type="ARBA" id="ARBA00004123"/>
    </source>
</evidence>
<dbReference type="SUPFAM" id="SSF46785">
    <property type="entry name" value="Winged helix' DNA-binding domain"/>
    <property type="match status" value="1"/>
</dbReference>
<dbReference type="EMBL" id="CAJNOJ010000174">
    <property type="protein sequence ID" value="CAF1242231.1"/>
    <property type="molecule type" value="Genomic_DNA"/>
</dbReference>
<dbReference type="SMART" id="SM00753">
    <property type="entry name" value="PAM"/>
    <property type="match status" value="1"/>
</dbReference>
<accession>A0A814ZH10</accession>
<comment type="subcellular location">
    <subcellularLocation>
        <location evidence="2">Cytoplasm</location>
    </subcellularLocation>
    <subcellularLocation>
        <location evidence="1">Nucleus</location>
    </subcellularLocation>
</comment>
<dbReference type="Proteomes" id="UP000663852">
    <property type="component" value="Unassembled WGS sequence"/>
</dbReference>
<dbReference type="Gene3D" id="1.25.40.570">
    <property type="match status" value="1"/>
</dbReference>
<organism evidence="7 8">
    <name type="scientific">Adineta ricciae</name>
    <name type="common">Rotifer</name>
    <dbReference type="NCBI Taxonomy" id="249248"/>
    <lineage>
        <taxon>Eukaryota</taxon>
        <taxon>Metazoa</taxon>
        <taxon>Spiralia</taxon>
        <taxon>Gnathifera</taxon>
        <taxon>Rotifera</taxon>
        <taxon>Eurotatoria</taxon>
        <taxon>Bdelloidea</taxon>
        <taxon>Adinetida</taxon>
        <taxon>Adinetidae</taxon>
        <taxon>Adineta</taxon>
    </lineage>
</organism>
<evidence type="ECO:0000259" key="6">
    <source>
        <dbReference type="PROSITE" id="PS50250"/>
    </source>
</evidence>
<feature type="domain" description="PCI" evidence="6">
    <location>
        <begin position="272"/>
        <end position="441"/>
    </location>
</feature>
<sequence>MSDDDDMCDNDDFDLDYENTDEEPDADLENQYYNSKALKEDDPLAAIESFKKVLELEEKSGEKGDWGFKALKQMMKIYFKMENYEEMLKCYNKLSSSFHYLNRAASFPPCNRYRSSINSVLKYIKSAVTRNVSEKSINSILDYISTSKKMNLLQNFYETTLDALKETKNERLWFKTNLKLGKLYEEQQDHAKLQKILKELHKSCQTSEGIDDQRKGTQLLEVYALEIQMHTSQKNTKKLKQLYELSLHIKAAIPHPLIMGVIRECGGKMHLREQEYEKAHTDFFEAFKSYDESGSPRRTTCLKYLVLANMLMRSTINPFDSQEAKPYKTDPEIQAMTNLVGAYQNNDIKEFESILRINRQAIMDDQFIREHIEILLRTIRTKVLVKLIKPYTKIRIDFIAQELNIQPEDVESLLISCILDQTITGKIDQVNKVLQLDQQQNIQGLHRYAAISKVSTQLQSVQHTIIQRFN</sequence>